<organism evidence="2">
    <name type="scientific">marine sediment metagenome</name>
    <dbReference type="NCBI Taxonomy" id="412755"/>
    <lineage>
        <taxon>unclassified sequences</taxon>
        <taxon>metagenomes</taxon>
        <taxon>ecological metagenomes</taxon>
    </lineage>
</organism>
<proteinExistence type="predicted"/>
<feature type="non-terminal residue" evidence="2">
    <location>
        <position position="1"/>
    </location>
</feature>
<sequence>ERVFSQRERRVRYRGIAKNRFAAFMQAICFNLKRIIVLNLPNICFS</sequence>
<keyword evidence="1" id="KW-0812">Transmembrane</keyword>
<gene>
    <name evidence="2" type="ORF">LCGC14_2636440</name>
</gene>
<protein>
    <recommendedName>
        <fullName evidence="3">Transposase DDE domain-containing protein</fullName>
    </recommendedName>
</protein>
<accession>A0A0F8ZZ09</accession>
<evidence type="ECO:0000256" key="1">
    <source>
        <dbReference type="SAM" id="Phobius"/>
    </source>
</evidence>
<keyword evidence="1" id="KW-0472">Membrane</keyword>
<dbReference type="AlphaFoldDB" id="A0A0F8ZZ09"/>
<evidence type="ECO:0000313" key="2">
    <source>
        <dbReference type="EMBL" id="KKK99068.1"/>
    </source>
</evidence>
<reference evidence="2" key="1">
    <citation type="journal article" date="2015" name="Nature">
        <title>Complex archaea that bridge the gap between prokaryotes and eukaryotes.</title>
        <authorList>
            <person name="Spang A."/>
            <person name="Saw J.H."/>
            <person name="Jorgensen S.L."/>
            <person name="Zaremba-Niedzwiedzka K."/>
            <person name="Martijn J."/>
            <person name="Lind A.E."/>
            <person name="van Eijk R."/>
            <person name="Schleper C."/>
            <person name="Guy L."/>
            <person name="Ettema T.J."/>
        </authorList>
    </citation>
    <scope>NUCLEOTIDE SEQUENCE</scope>
</reference>
<comment type="caution">
    <text evidence="2">The sequence shown here is derived from an EMBL/GenBank/DDBJ whole genome shotgun (WGS) entry which is preliminary data.</text>
</comment>
<keyword evidence="1" id="KW-1133">Transmembrane helix</keyword>
<feature type="transmembrane region" description="Helical" evidence="1">
    <location>
        <begin position="21"/>
        <end position="40"/>
    </location>
</feature>
<dbReference type="EMBL" id="LAZR01045354">
    <property type="protein sequence ID" value="KKK99068.1"/>
    <property type="molecule type" value="Genomic_DNA"/>
</dbReference>
<evidence type="ECO:0008006" key="3">
    <source>
        <dbReference type="Google" id="ProtNLM"/>
    </source>
</evidence>
<name>A0A0F8ZZ09_9ZZZZ</name>